<sequence length="469" mass="51374">MIGSSTSHFILQTDTGVHQLPLGALPELGISFVRVTWVDLTNTVRYRVLPLSYFYRLLQSQQPGLTVTKSVMGLVLDSMAEGFGPIGEYIYAVDLTSLRVCAYAPGNASVLGFFQAKTDVGKELDTPVCPRTTLQRIVRQAEETLHTKFLVGMETEFVLLKSTAPPVPVNSQGWCASGALMTGAVETQVMEEMAKALVDAGIELQVFHSEAVNGQYEVVTGPLPPLEAADVLVHTRETIYNIAHKHGLRATLAPRLRKNRYGSGAHVHISVQKSPGSPPSPVWSEKPPLTRVEAQFLAGLLEHLPAVSALTLPLPQSYDRMIDGMHAGGTWVCWGVDNREAPIRLTNETRPKSRNFEVKTIDGTSNPYLVLAGLLVAGVIGIRDELNLVHHNCGDGRTAAEMTREERVSKGIHRSLPSDIGMARKYLLEDEKLKELLGEEAVRVFVRVNEVSLSLSLSSVRTCARIREN</sequence>
<dbReference type="OrthoDB" id="3364440at2759"/>
<dbReference type="PANTHER" id="PTHR43785">
    <property type="entry name" value="GAMMA-GLUTAMYLPUTRESCINE SYNTHETASE"/>
    <property type="match status" value="1"/>
</dbReference>
<dbReference type="HOGENOM" id="CLU_017290_6_1_1"/>
<dbReference type="STRING" id="765257.A0A0C9Z8S4"/>
<dbReference type="Proteomes" id="UP000054018">
    <property type="component" value="Unassembled WGS sequence"/>
</dbReference>
<evidence type="ECO:0000256" key="2">
    <source>
        <dbReference type="ARBA" id="ARBA00022598"/>
    </source>
</evidence>
<feature type="domain" description="GS catalytic" evidence="5">
    <location>
        <begin position="130"/>
        <end position="469"/>
    </location>
</feature>
<keyword evidence="7" id="KW-1185">Reference proteome</keyword>
<dbReference type="InterPro" id="IPR008146">
    <property type="entry name" value="Gln_synth_cat_dom"/>
</dbReference>
<dbReference type="InterPro" id="IPR036651">
    <property type="entry name" value="Gln_synt_N_sf"/>
</dbReference>
<dbReference type="Gene3D" id="3.10.20.70">
    <property type="entry name" value="Glutamine synthetase, N-terminal domain"/>
    <property type="match status" value="1"/>
</dbReference>
<dbReference type="AlphaFoldDB" id="A0A0C9Z8S4"/>
<dbReference type="Pfam" id="PF00120">
    <property type="entry name" value="Gln-synt_C"/>
    <property type="match status" value="1"/>
</dbReference>
<organism evidence="6 7">
    <name type="scientific">Pisolithus microcarpus 441</name>
    <dbReference type="NCBI Taxonomy" id="765257"/>
    <lineage>
        <taxon>Eukaryota</taxon>
        <taxon>Fungi</taxon>
        <taxon>Dikarya</taxon>
        <taxon>Basidiomycota</taxon>
        <taxon>Agaricomycotina</taxon>
        <taxon>Agaricomycetes</taxon>
        <taxon>Agaricomycetidae</taxon>
        <taxon>Boletales</taxon>
        <taxon>Sclerodermatineae</taxon>
        <taxon>Pisolithaceae</taxon>
        <taxon>Pisolithus</taxon>
    </lineage>
</organism>
<dbReference type="GO" id="GO:0004356">
    <property type="term" value="F:glutamine synthetase activity"/>
    <property type="evidence" value="ECO:0007669"/>
    <property type="project" value="InterPro"/>
</dbReference>
<accession>A0A0C9Z8S4</accession>
<proteinExistence type="inferred from homology"/>
<evidence type="ECO:0000256" key="3">
    <source>
        <dbReference type="PROSITE-ProRule" id="PRU01331"/>
    </source>
</evidence>
<dbReference type="SUPFAM" id="SSF55931">
    <property type="entry name" value="Glutamine synthetase/guanido kinase"/>
    <property type="match status" value="1"/>
</dbReference>
<dbReference type="PANTHER" id="PTHR43785:SF2">
    <property type="entry name" value="TYPE-1 GLUTAMINE SYNTHETASE 1"/>
    <property type="match status" value="1"/>
</dbReference>
<evidence type="ECO:0000256" key="1">
    <source>
        <dbReference type="ARBA" id="ARBA00021364"/>
    </source>
</evidence>
<dbReference type="InterPro" id="IPR014746">
    <property type="entry name" value="Gln_synth/guanido_kin_cat_dom"/>
</dbReference>
<name>A0A0C9Z8S4_9AGAM</name>
<evidence type="ECO:0000256" key="4">
    <source>
        <dbReference type="RuleBase" id="RU000384"/>
    </source>
</evidence>
<comment type="similarity">
    <text evidence="3 4">Belongs to the glutamine synthetase family.</text>
</comment>
<dbReference type="EMBL" id="KN833706">
    <property type="protein sequence ID" value="KIK25716.1"/>
    <property type="molecule type" value="Genomic_DNA"/>
</dbReference>
<reference evidence="7" key="2">
    <citation type="submission" date="2015-01" db="EMBL/GenBank/DDBJ databases">
        <title>Evolutionary Origins and Diversification of the Mycorrhizal Mutualists.</title>
        <authorList>
            <consortium name="DOE Joint Genome Institute"/>
            <consortium name="Mycorrhizal Genomics Consortium"/>
            <person name="Kohler A."/>
            <person name="Kuo A."/>
            <person name="Nagy L.G."/>
            <person name="Floudas D."/>
            <person name="Copeland A."/>
            <person name="Barry K.W."/>
            <person name="Cichocki N."/>
            <person name="Veneault-Fourrey C."/>
            <person name="LaButti K."/>
            <person name="Lindquist E.A."/>
            <person name="Lipzen A."/>
            <person name="Lundell T."/>
            <person name="Morin E."/>
            <person name="Murat C."/>
            <person name="Riley R."/>
            <person name="Ohm R."/>
            <person name="Sun H."/>
            <person name="Tunlid A."/>
            <person name="Henrissat B."/>
            <person name="Grigoriev I.V."/>
            <person name="Hibbett D.S."/>
            <person name="Martin F."/>
        </authorList>
    </citation>
    <scope>NUCLEOTIDE SEQUENCE [LARGE SCALE GENOMIC DNA]</scope>
    <source>
        <strain evidence="7">441</strain>
    </source>
</reference>
<dbReference type="GO" id="GO:0006542">
    <property type="term" value="P:glutamine biosynthetic process"/>
    <property type="evidence" value="ECO:0007669"/>
    <property type="project" value="InterPro"/>
</dbReference>
<evidence type="ECO:0000313" key="7">
    <source>
        <dbReference type="Proteomes" id="UP000054018"/>
    </source>
</evidence>
<evidence type="ECO:0000313" key="6">
    <source>
        <dbReference type="EMBL" id="KIK25716.1"/>
    </source>
</evidence>
<evidence type="ECO:0000259" key="5">
    <source>
        <dbReference type="PROSITE" id="PS51987"/>
    </source>
</evidence>
<dbReference type="SMART" id="SM01230">
    <property type="entry name" value="Gln-synt_C"/>
    <property type="match status" value="1"/>
</dbReference>
<dbReference type="Gene3D" id="3.30.590.10">
    <property type="entry name" value="Glutamine synthetase/guanido kinase, catalytic domain"/>
    <property type="match status" value="1"/>
</dbReference>
<dbReference type="PROSITE" id="PS51987">
    <property type="entry name" value="GS_CATALYTIC"/>
    <property type="match status" value="1"/>
</dbReference>
<keyword evidence="2" id="KW-0436">Ligase</keyword>
<reference evidence="6 7" key="1">
    <citation type="submission" date="2014-04" db="EMBL/GenBank/DDBJ databases">
        <authorList>
            <consortium name="DOE Joint Genome Institute"/>
            <person name="Kuo A."/>
            <person name="Kohler A."/>
            <person name="Costa M.D."/>
            <person name="Nagy L.G."/>
            <person name="Floudas D."/>
            <person name="Copeland A."/>
            <person name="Barry K.W."/>
            <person name="Cichocki N."/>
            <person name="Veneault-Fourrey C."/>
            <person name="LaButti K."/>
            <person name="Lindquist E.A."/>
            <person name="Lipzen A."/>
            <person name="Lundell T."/>
            <person name="Morin E."/>
            <person name="Murat C."/>
            <person name="Sun H."/>
            <person name="Tunlid A."/>
            <person name="Henrissat B."/>
            <person name="Grigoriev I.V."/>
            <person name="Hibbett D.S."/>
            <person name="Martin F."/>
            <person name="Nordberg H.P."/>
            <person name="Cantor M.N."/>
            <person name="Hua S.X."/>
        </authorList>
    </citation>
    <scope>NUCLEOTIDE SEQUENCE [LARGE SCALE GENOMIC DNA]</scope>
    <source>
        <strain evidence="6 7">441</strain>
    </source>
</reference>
<gene>
    <name evidence="6" type="ORF">PISMIDRAFT_96305</name>
</gene>
<protein>
    <recommendedName>
        <fullName evidence="1">Glutamine synthetase</fullName>
    </recommendedName>
</protein>